<name>A0A2I2ZTF6_GORGO</name>
<dbReference type="GO" id="GO:0005739">
    <property type="term" value="C:mitochondrion"/>
    <property type="evidence" value="ECO:0007669"/>
    <property type="project" value="InterPro"/>
</dbReference>
<keyword evidence="3" id="KW-1185">Reference proteome</keyword>
<evidence type="ECO:0000313" key="2">
    <source>
        <dbReference type="Ensembl" id="ENSGGOP00000050504.1"/>
    </source>
</evidence>
<dbReference type="EMBL" id="CABD030114078">
    <property type="status" value="NOT_ANNOTATED_CDS"/>
    <property type="molecule type" value="Genomic_DNA"/>
</dbReference>
<dbReference type="Proteomes" id="UP000001519">
    <property type="component" value="Chromosome 19"/>
</dbReference>
<dbReference type="PANTHER" id="PTHR28639:SF1">
    <property type="entry name" value="BCL-2-BINDING COMPONENT 3, ISOFORMS 3_4"/>
    <property type="match status" value="1"/>
</dbReference>
<sequence>MKFGMGSAQACPCQVPRAASATWVPCQICETRGAAAAPPLALEGPVQSHHGTPALTQGPQSPRDGAQLGACTRPVDVRDLGGRPLPPPDTLASAGDFLCTM</sequence>
<dbReference type="Ensembl" id="ENSGGOT00000056355.1">
    <property type="protein sequence ID" value="ENSGGOP00000050504.1"/>
    <property type="gene ID" value="ENSGGOG00000040116.1"/>
</dbReference>
<gene>
    <name evidence="2" type="primary">BBC3</name>
</gene>
<evidence type="ECO:0000313" key="3">
    <source>
        <dbReference type="Proteomes" id="UP000001519"/>
    </source>
</evidence>
<proteinExistence type="predicted"/>
<dbReference type="EMBL" id="CABD030114076">
    <property type="status" value="NOT_ANNOTATED_CDS"/>
    <property type="molecule type" value="Genomic_DNA"/>
</dbReference>
<reference evidence="3" key="1">
    <citation type="submission" date="2011-05" db="EMBL/GenBank/DDBJ databases">
        <title>Insights into the evolution of the great apes provided by the gorilla genome.</title>
        <authorList>
            <person name="Scally A."/>
        </authorList>
    </citation>
    <scope>NUCLEOTIDE SEQUENCE [LARGE SCALE GENOMIC DNA]</scope>
</reference>
<organism evidence="2 3">
    <name type="scientific">Gorilla gorilla gorilla</name>
    <name type="common">Western lowland gorilla</name>
    <dbReference type="NCBI Taxonomy" id="9595"/>
    <lineage>
        <taxon>Eukaryota</taxon>
        <taxon>Metazoa</taxon>
        <taxon>Chordata</taxon>
        <taxon>Craniata</taxon>
        <taxon>Vertebrata</taxon>
        <taxon>Euteleostomi</taxon>
        <taxon>Mammalia</taxon>
        <taxon>Eutheria</taxon>
        <taxon>Euarchontoglires</taxon>
        <taxon>Primates</taxon>
        <taxon>Haplorrhini</taxon>
        <taxon>Catarrhini</taxon>
        <taxon>Hominidae</taxon>
        <taxon>Gorilla</taxon>
    </lineage>
</organism>
<dbReference type="AlphaFoldDB" id="A0A2I2ZTF6"/>
<dbReference type="PANTHER" id="PTHR28639">
    <property type="entry name" value="BCL-2-BINDING COMPONENT 3"/>
    <property type="match status" value="1"/>
</dbReference>
<reference evidence="2 3" key="2">
    <citation type="journal article" date="2012" name="Nature">
        <title>Insights into hominid evolution from the gorilla genome sequence.</title>
        <authorList>
            <person name="Scally A."/>
            <person name="Dutheil J.Y."/>
            <person name="Hillier L.W."/>
            <person name="Jordan G.E."/>
            <person name="Goodhead I."/>
            <person name="Herrero J."/>
            <person name="Hobolth A."/>
            <person name="Lappalainen T."/>
            <person name="Mailund T."/>
            <person name="Marques-Bonet T."/>
            <person name="McCarthy S."/>
            <person name="Montgomery S.H."/>
            <person name="Schwalie P.C."/>
            <person name="Tang Y.A."/>
            <person name="Ward M.C."/>
            <person name="Xue Y."/>
            <person name="Yngvadottir B."/>
            <person name="Alkan C."/>
            <person name="Andersen L.N."/>
            <person name="Ayub Q."/>
            <person name="Ball E.V."/>
            <person name="Beal K."/>
            <person name="Bradley B.J."/>
            <person name="Chen Y."/>
            <person name="Clee C.M."/>
            <person name="Fitzgerald S."/>
            <person name="Graves T.A."/>
            <person name="Gu Y."/>
            <person name="Heath P."/>
            <person name="Heger A."/>
            <person name="Karakoc E."/>
            <person name="Kolb-Kokocinski A."/>
            <person name="Laird G.K."/>
            <person name="Lunter G."/>
            <person name="Meader S."/>
            <person name="Mort M."/>
            <person name="Mullikin J.C."/>
            <person name="Munch K."/>
            <person name="O'Connor T.D."/>
            <person name="Phillips A.D."/>
            <person name="Prado-Martinez J."/>
            <person name="Rogers A.S."/>
            <person name="Sajjadian S."/>
            <person name="Schmidt D."/>
            <person name="Shaw K."/>
            <person name="Simpson J.T."/>
            <person name="Stenson P.D."/>
            <person name="Turner D.J."/>
            <person name="Vigilant L."/>
            <person name="Vilella A.J."/>
            <person name="Whitener W."/>
            <person name="Zhu B."/>
            <person name="Cooper D.N."/>
            <person name="de Jong P."/>
            <person name="Dermitzakis E.T."/>
            <person name="Eichler E.E."/>
            <person name="Flicek P."/>
            <person name="Goldman N."/>
            <person name="Mundy N.I."/>
            <person name="Ning Z."/>
            <person name="Odom D.T."/>
            <person name="Ponting C.P."/>
            <person name="Quail M.A."/>
            <person name="Ryder O.A."/>
            <person name="Searle S.M."/>
            <person name="Warren W.C."/>
            <person name="Wilson R.K."/>
            <person name="Schierup M.H."/>
            <person name="Rogers J."/>
            <person name="Tyler-Smith C."/>
            <person name="Durbin R."/>
        </authorList>
    </citation>
    <scope>NUCLEOTIDE SEQUENCE [LARGE SCALE GENOMIC DNA]</scope>
</reference>
<feature type="region of interest" description="Disordered" evidence="1">
    <location>
        <begin position="42"/>
        <end position="101"/>
    </location>
</feature>
<protein>
    <recommendedName>
        <fullName evidence="4">BCL2 binding component 3</fullName>
    </recommendedName>
</protein>
<dbReference type="GO" id="GO:0090200">
    <property type="term" value="P:positive regulation of release of cytochrome c from mitochondria"/>
    <property type="evidence" value="ECO:0007669"/>
    <property type="project" value="InterPro"/>
</dbReference>
<dbReference type="EMBL" id="CABD030114079">
    <property type="status" value="NOT_ANNOTATED_CDS"/>
    <property type="molecule type" value="Genomic_DNA"/>
</dbReference>
<dbReference type="GO" id="GO:0043065">
    <property type="term" value="P:positive regulation of apoptotic process"/>
    <property type="evidence" value="ECO:0007669"/>
    <property type="project" value="InterPro"/>
</dbReference>
<evidence type="ECO:0008006" key="4">
    <source>
        <dbReference type="Google" id="ProtNLM"/>
    </source>
</evidence>
<dbReference type="EMBL" id="CABD030114077">
    <property type="status" value="NOT_ANNOTATED_CDS"/>
    <property type="molecule type" value="Genomic_DNA"/>
</dbReference>
<evidence type="ECO:0000256" key="1">
    <source>
        <dbReference type="SAM" id="MobiDB-lite"/>
    </source>
</evidence>
<dbReference type="GO" id="GO:0097193">
    <property type="term" value="P:intrinsic apoptotic signaling pathway"/>
    <property type="evidence" value="ECO:0007669"/>
    <property type="project" value="InterPro"/>
</dbReference>
<dbReference type="STRING" id="9593.ENSGGOP00000050504"/>
<reference evidence="2" key="4">
    <citation type="submission" date="2025-09" db="UniProtKB">
        <authorList>
            <consortium name="Ensembl"/>
        </authorList>
    </citation>
    <scope>IDENTIFICATION</scope>
</reference>
<dbReference type="InParanoid" id="A0A2I2ZTF6"/>
<dbReference type="EMBL" id="CABD030114080">
    <property type="status" value="NOT_ANNOTATED_CDS"/>
    <property type="molecule type" value="Genomic_DNA"/>
</dbReference>
<dbReference type="Bgee" id="ENSGGOG00000040116">
    <property type="expression patterns" value="Expressed in heart and 6 other cell types or tissues"/>
</dbReference>
<dbReference type="GeneTree" id="ENSGT00710000107236"/>
<reference evidence="2" key="3">
    <citation type="submission" date="2025-08" db="UniProtKB">
        <authorList>
            <consortium name="Ensembl"/>
        </authorList>
    </citation>
    <scope>IDENTIFICATION</scope>
</reference>
<accession>A0A2I2ZTF6</accession>
<dbReference type="InterPro" id="IPR031661">
    <property type="entry name" value="Bbc3"/>
</dbReference>